<protein>
    <submittedName>
        <fullName evidence="1">Uncharacterized protein</fullName>
    </submittedName>
</protein>
<evidence type="ECO:0000313" key="2">
    <source>
        <dbReference type="Proteomes" id="UP001419268"/>
    </source>
</evidence>
<comment type="caution">
    <text evidence="1">The sequence shown here is derived from an EMBL/GenBank/DDBJ whole genome shotgun (WGS) entry which is preliminary data.</text>
</comment>
<gene>
    <name evidence="1" type="ORF">Scep_007744</name>
</gene>
<dbReference type="EMBL" id="JBBNAG010000003">
    <property type="protein sequence ID" value="KAK9148987.1"/>
    <property type="molecule type" value="Genomic_DNA"/>
</dbReference>
<dbReference type="AlphaFoldDB" id="A0AAP0PM28"/>
<name>A0AAP0PM28_9MAGN</name>
<organism evidence="1 2">
    <name type="scientific">Stephania cephalantha</name>
    <dbReference type="NCBI Taxonomy" id="152367"/>
    <lineage>
        <taxon>Eukaryota</taxon>
        <taxon>Viridiplantae</taxon>
        <taxon>Streptophyta</taxon>
        <taxon>Embryophyta</taxon>
        <taxon>Tracheophyta</taxon>
        <taxon>Spermatophyta</taxon>
        <taxon>Magnoliopsida</taxon>
        <taxon>Ranunculales</taxon>
        <taxon>Menispermaceae</taxon>
        <taxon>Menispermoideae</taxon>
        <taxon>Cissampelideae</taxon>
        <taxon>Stephania</taxon>
    </lineage>
</organism>
<sequence>MVTSEGGRDLLKRLWVRDRGRMDVGLDTGGRDGWGIGGGDGWMSGGGELLLFLVWNNTRTVEMEMAVEAEAISFFLVEFEKLRLSSCSSSSSSN</sequence>
<keyword evidence="2" id="KW-1185">Reference proteome</keyword>
<reference evidence="1 2" key="1">
    <citation type="submission" date="2024-01" db="EMBL/GenBank/DDBJ databases">
        <title>Genome assemblies of Stephania.</title>
        <authorList>
            <person name="Yang L."/>
        </authorList>
    </citation>
    <scope>NUCLEOTIDE SEQUENCE [LARGE SCALE GENOMIC DNA]</scope>
    <source>
        <strain evidence="1">JXDWG</strain>
        <tissue evidence="1">Leaf</tissue>
    </source>
</reference>
<accession>A0AAP0PM28</accession>
<proteinExistence type="predicted"/>
<evidence type="ECO:0000313" key="1">
    <source>
        <dbReference type="EMBL" id="KAK9148987.1"/>
    </source>
</evidence>
<dbReference type="Proteomes" id="UP001419268">
    <property type="component" value="Unassembled WGS sequence"/>
</dbReference>